<dbReference type="Proteomes" id="UP000076335">
    <property type="component" value="Unassembled WGS sequence"/>
</dbReference>
<evidence type="ECO:0000313" key="8">
    <source>
        <dbReference type="Proteomes" id="UP000076335"/>
    </source>
</evidence>
<proteinExistence type="inferred from homology"/>
<dbReference type="Pfam" id="PF02826">
    <property type="entry name" value="2-Hacid_dh_C"/>
    <property type="match status" value="1"/>
</dbReference>
<reference evidence="7 8" key="1">
    <citation type="submission" date="2015-12" db="EMBL/GenBank/DDBJ databases">
        <title>Genome sequence of Thalassospira lucentensis MCCC 1A02072.</title>
        <authorList>
            <person name="Lu L."/>
            <person name="Lai Q."/>
            <person name="Shao Z."/>
            <person name="Qian P."/>
        </authorList>
    </citation>
    <scope>NUCLEOTIDE SEQUENCE [LARGE SCALE GENOMIC DNA]</scope>
    <source>
        <strain evidence="7 8">MCCC 1A02072</strain>
    </source>
</reference>
<dbReference type="PANTHER" id="PTHR42789">
    <property type="entry name" value="D-ISOMER SPECIFIC 2-HYDROXYACID DEHYDROGENASE FAMILY PROTEIN (AFU_ORTHOLOGUE AFUA_6G10090)"/>
    <property type="match status" value="1"/>
</dbReference>
<dbReference type="GO" id="GO:0016616">
    <property type="term" value="F:oxidoreductase activity, acting on the CH-OH group of donors, NAD or NADP as acceptor"/>
    <property type="evidence" value="ECO:0007669"/>
    <property type="project" value="InterPro"/>
</dbReference>
<dbReference type="AlphaFoldDB" id="A0A154L6K2"/>
<name>A0A154L6K2_9PROT</name>
<dbReference type="InterPro" id="IPR050857">
    <property type="entry name" value="D-2-hydroxyacid_DH"/>
</dbReference>
<organism evidence="7 8">
    <name type="scientific">Thalassospira lucentensis</name>
    <dbReference type="NCBI Taxonomy" id="168935"/>
    <lineage>
        <taxon>Bacteria</taxon>
        <taxon>Pseudomonadati</taxon>
        <taxon>Pseudomonadota</taxon>
        <taxon>Alphaproteobacteria</taxon>
        <taxon>Rhodospirillales</taxon>
        <taxon>Thalassospiraceae</taxon>
        <taxon>Thalassospira</taxon>
    </lineage>
</organism>
<sequence>MKIAILDDYLDSIFHLPCYEKLAGHDVTILRQKYDDPAELARAIGDAEAVVLFRERTRITDELLAHLPNVKLISQRSAYPHIDVDACTKRGVLLCSKQGAGKAPSYAAAEMTWALIMASARQIVEQNASLKAGQWQMGVGKTLRGRTIGILGYGKISRVVAGYAKAFGMNVLVWASEASRKAATDDGLDVAASREAFFAAPDIITVHMRLTPETRGTITADDLARMRPASLFVNTSRAGLVVPGALLAALDAGRPGKAAVDVLDTEPLTDPHDRFANHPNVLATPHVGFVTEDELDMQFGDIFDQVVAYANGDPIHMINPEVWHGRKAKPA</sequence>
<evidence type="ECO:0000313" key="7">
    <source>
        <dbReference type="EMBL" id="KZB64156.1"/>
    </source>
</evidence>
<evidence type="ECO:0000259" key="6">
    <source>
        <dbReference type="Pfam" id="PF02826"/>
    </source>
</evidence>
<evidence type="ECO:0000256" key="3">
    <source>
        <dbReference type="ARBA" id="ARBA00023027"/>
    </source>
</evidence>
<accession>A0A154L6K2</accession>
<gene>
    <name evidence="7" type="ORF">AUP42_20470</name>
</gene>
<dbReference type="InterPro" id="IPR006139">
    <property type="entry name" value="D-isomer_2_OHA_DH_cat_dom"/>
</dbReference>
<keyword evidence="2 4" id="KW-0560">Oxidoreductase</keyword>
<dbReference type="EMBL" id="LPVY01000013">
    <property type="protein sequence ID" value="KZB64156.1"/>
    <property type="molecule type" value="Genomic_DNA"/>
</dbReference>
<dbReference type="PANTHER" id="PTHR42789:SF1">
    <property type="entry name" value="D-ISOMER SPECIFIC 2-HYDROXYACID DEHYDROGENASE FAMILY PROTEIN (AFU_ORTHOLOGUE AFUA_6G10090)"/>
    <property type="match status" value="1"/>
</dbReference>
<dbReference type="InterPro" id="IPR036291">
    <property type="entry name" value="NAD(P)-bd_dom_sf"/>
</dbReference>
<evidence type="ECO:0000256" key="4">
    <source>
        <dbReference type="RuleBase" id="RU003719"/>
    </source>
</evidence>
<feature type="domain" description="D-isomer specific 2-hydroxyacid dehydrogenase catalytic" evidence="5">
    <location>
        <begin position="25"/>
        <end position="315"/>
    </location>
</feature>
<protein>
    <submittedName>
        <fullName evidence="7">3-phosphoglycerate dehydrogenase</fullName>
    </submittedName>
</protein>
<comment type="similarity">
    <text evidence="1 4">Belongs to the D-isomer specific 2-hydroxyacid dehydrogenase family.</text>
</comment>
<feature type="domain" description="D-isomer specific 2-hydroxyacid dehydrogenase NAD-binding" evidence="6">
    <location>
        <begin position="114"/>
        <end position="288"/>
    </location>
</feature>
<dbReference type="OrthoDB" id="9793626at2"/>
<evidence type="ECO:0000256" key="2">
    <source>
        <dbReference type="ARBA" id="ARBA00023002"/>
    </source>
</evidence>
<dbReference type="Gene3D" id="3.40.50.720">
    <property type="entry name" value="NAD(P)-binding Rossmann-like Domain"/>
    <property type="match status" value="2"/>
</dbReference>
<dbReference type="InterPro" id="IPR006140">
    <property type="entry name" value="D-isomer_DH_NAD-bd"/>
</dbReference>
<dbReference type="RefSeq" id="WP_062952132.1">
    <property type="nucleotide sequence ID" value="NZ_LPVY01000013.1"/>
</dbReference>
<comment type="caution">
    <text evidence="7">The sequence shown here is derived from an EMBL/GenBank/DDBJ whole genome shotgun (WGS) entry which is preliminary data.</text>
</comment>
<keyword evidence="3" id="KW-0520">NAD</keyword>
<evidence type="ECO:0000256" key="1">
    <source>
        <dbReference type="ARBA" id="ARBA00005854"/>
    </source>
</evidence>
<dbReference type="SUPFAM" id="SSF51735">
    <property type="entry name" value="NAD(P)-binding Rossmann-fold domains"/>
    <property type="match status" value="1"/>
</dbReference>
<evidence type="ECO:0000259" key="5">
    <source>
        <dbReference type="Pfam" id="PF00389"/>
    </source>
</evidence>
<dbReference type="Pfam" id="PF00389">
    <property type="entry name" value="2-Hacid_dh"/>
    <property type="match status" value="1"/>
</dbReference>
<dbReference type="GO" id="GO:0051287">
    <property type="term" value="F:NAD binding"/>
    <property type="evidence" value="ECO:0007669"/>
    <property type="project" value="InterPro"/>
</dbReference>
<dbReference type="CDD" id="cd12169">
    <property type="entry name" value="PGDH_like_1"/>
    <property type="match status" value="1"/>
</dbReference>
<dbReference type="SUPFAM" id="SSF52283">
    <property type="entry name" value="Formate/glycerate dehydrogenase catalytic domain-like"/>
    <property type="match status" value="1"/>
</dbReference>